<dbReference type="RefSeq" id="WP_026814855.1">
    <property type="nucleotide sequence ID" value="NZ_BMWP01000043.1"/>
</dbReference>
<keyword evidence="2" id="KW-1185">Reference proteome</keyword>
<protein>
    <submittedName>
        <fullName evidence="1">Uncharacterized protein</fullName>
    </submittedName>
</protein>
<name>A0A918J5V7_9FLAO</name>
<reference evidence="1" key="1">
    <citation type="journal article" date="2014" name="Int. J. Syst. Evol. Microbiol.">
        <title>Complete genome sequence of Corynebacterium casei LMG S-19264T (=DSM 44701T), isolated from a smear-ripened cheese.</title>
        <authorList>
            <consortium name="US DOE Joint Genome Institute (JGI-PGF)"/>
            <person name="Walter F."/>
            <person name="Albersmeier A."/>
            <person name="Kalinowski J."/>
            <person name="Ruckert C."/>
        </authorList>
    </citation>
    <scope>NUCLEOTIDE SEQUENCE</scope>
    <source>
        <strain evidence="1">KCTC 12113</strain>
    </source>
</reference>
<dbReference type="Proteomes" id="UP000634668">
    <property type="component" value="Unassembled WGS sequence"/>
</dbReference>
<organism evidence="1 2">
    <name type="scientific">Arenibacter certesii</name>
    <dbReference type="NCBI Taxonomy" id="228955"/>
    <lineage>
        <taxon>Bacteria</taxon>
        <taxon>Pseudomonadati</taxon>
        <taxon>Bacteroidota</taxon>
        <taxon>Flavobacteriia</taxon>
        <taxon>Flavobacteriales</taxon>
        <taxon>Flavobacteriaceae</taxon>
        <taxon>Arenibacter</taxon>
    </lineage>
</organism>
<gene>
    <name evidence="1" type="ORF">GCM10007383_37590</name>
</gene>
<dbReference type="AlphaFoldDB" id="A0A918J5V7"/>
<comment type="caution">
    <text evidence="1">The sequence shown here is derived from an EMBL/GenBank/DDBJ whole genome shotgun (WGS) entry which is preliminary data.</text>
</comment>
<evidence type="ECO:0000313" key="1">
    <source>
        <dbReference type="EMBL" id="GGW50204.1"/>
    </source>
</evidence>
<dbReference type="EMBL" id="BMWP01000043">
    <property type="protein sequence ID" value="GGW50204.1"/>
    <property type="molecule type" value="Genomic_DNA"/>
</dbReference>
<evidence type="ECO:0000313" key="2">
    <source>
        <dbReference type="Proteomes" id="UP000634668"/>
    </source>
</evidence>
<reference evidence="1" key="2">
    <citation type="submission" date="2020-09" db="EMBL/GenBank/DDBJ databases">
        <authorList>
            <person name="Sun Q."/>
            <person name="Kim S."/>
        </authorList>
    </citation>
    <scope>NUCLEOTIDE SEQUENCE</scope>
    <source>
        <strain evidence="1">KCTC 12113</strain>
    </source>
</reference>
<sequence>MKRKAVILALGTKYVVCCDIEFLPDFFKYVMEDPQHQKEIKLIFSQIIEGLRTKKYSDEDFATKAMKPFLNRQNDRIICKVLKRKNEKQCIVMSEIYLQKKSDNVNKFLKNRYKIVGSYEYEIIQ</sequence>
<accession>A0A918J5V7</accession>
<proteinExistence type="predicted"/>